<keyword evidence="1" id="KW-0812">Transmembrane</keyword>
<gene>
    <name evidence="2" type="ORF">DespoDRAFT_00189</name>
</gene>
<proteinExistence type="predicted"/>
<feature type="transmembrane region" description="Helical" evidence="1">
    <location>
        <begin position="18"/>
        <end position="36"/>
    </location>
</feature>
<reference evidence="2 3" key="2">
    <citation type="submission" date="2012-02" db="EMBL/GenBank/DDBJ databases">
        <title>Improved High-Quality Draft sequence of Desulfobacter postgatei 2ac9.</title>
        <authorList>
            <consortium name="US DOE Joint Genome Institute"/>
            <person name="Lucas S."/>
            <person name="Han J."/>
            <person name="Lapidus A."/>
            <person name="Cheng J.-F."/>
            <person name="Goodwin L."/>
            <person name="Pitluck S."/>
            <person name="Peters L."/>
            <person name="Ovchinnikova G."/>
            <person name="Held B."/>
            <person name="Detter J.C."/>
            <person name="Han C."/>
            <person name="Tapia R."/>
            <person name="Land M."/>
            <person name="Hauser L."/>
            <person name="Kyrpides N."/>
            <person name="Ivanova N."/>
            <person name="Pagani I."/>
            <person name="Orellana R."/>
            <person name="Lovley D."/>
            <person name="Woyke T."/>
        </authorList>
    </citation>
    <scope>NUCLEOTIDE SEQUENCE [LARGE SCALE GENOMIC DNA]</scope>
    <source>
        <strain evidence="2 3">2ac9</strain>
    </source>
</reference>
<dbReference type="Proteomes" id="UP000005778">
    <property type="component" value="Chromosome"/>
</dbReference>
<accession>I5AYB9</accession>
<name>I5AYB9_9BACT</name>
<evidence type="ECO:0000256" key="1">
    <source>
        <dbReference type="SAM" id="Phobius"/>
    </source>
</evidence>
<organism evidence="2 3">
    <name type="scientific">Desulfobacter postgatei 2ac9</name>
    <dbReference type="NCBI Taxonomy" id="879212"/>
    <lineage>
        <taxon>Bacteria</taxon>
        <taxon>Pseudomonadati</taxon>
        <taxon>Thermodesulfobacteriota</taxon>
        <taxon>Desulfobacteria</taxon>
        <taxon>Desulfobacterales</taxon>
        <taxon>Desulfobacteraceae</taxon>
        <taxon>Desulfobacter</taxon>
    </lineage>
</organism>
<keyword evidence="1" id="KW-1133">Transmembrane helix</keyword>
<evidence type="ECO:0000313" key="3">
    <source>
        <dbReference type="Proteomes" id="UP000005778"/>
    </source>
</evidence>
<keyword evidence="3" id="KW-1185">Reference proteome</keyword>
<dbReference type="HOGENOM" id="CLU_1243680_0_0_7"/>
<dbReference type="RefSeq" id="WP_004070626.1">
    <property type="nucleotide sequence ID" value="NZ_CM001488.1"/>
</dbReference>
<dbReference type="AlphaFoldDB" id="I5AYB9"/>
<sequence>MGIKIARYISSLLSVKNLYIFFAIVFVAFVMSGYFMLSVASSTKDVSIISQVFLGLAALIASIAAMISFKAKFNQEVARNLEEEIQTLYAASMFLAINTQRVEYYKKFIIHPQKDIDLLNKYKYLFEGLSSMIENAGLLKYLGESLISECIGAHDKLFFVQLLNNKMICNPTLPPISTTAGDIDFIIAFMKRFKTRIDLVYEKQRKSFANIPLEDPHFTKFK</sequence>
<keyword evidence="1" id="KW-0472">Membrane</keyword>
<protein>
    <submittedName>
        <fullName evidence="2">Uncharacterized protein</fullName>
    </submittedName>
</protein>
<reference evidence="2 3" key="1">
    <citation type="submission" date="2011-09" db="EMBL/GenBank/DDBJ databases">
        <authorList>
            <consortium name="US DOE Joint Genome Institute (JGI-PGF)"/>
            <person name="Lucas S."/>
            <person name="Han J."/>
            <person name="Lapidus A."/>
            <person name="Cheng J.-F."/>
            <person name="Goodwin L."/>
            <person name="Pitluck S."/>
            <person name="Peters L."/>
            <person name="Land M.L."/>
            <person name="Hauser L."/>
            <person name="Orellana R."/>
            <person name="Lovley D."/>
            <person name="Woyke T.J."/>
        </authorList>
    </citation>
    <scope>NUCLEOTIDE SEQUENCE [LARGE SCALE GENOMIC DNA]</scope>
    <source>
        <strain evidence="2 3">2ac9</strain>
    </source>
</reference>
<evidence type="ECO:0000313" key="2">
    <source>
        <dbReference type="EMBL" id="EIM62232.1"/>
    </source>
</evidence>
<dbReference type="EMBL" id="CM001488">
    <property type="protein sequence ID" value="EIM62232.1"/>
    <property type="molecule type" value="Genomic_DNA"/>
</dbReference>
<feature type="transmembrane region" description="Helical" evidence="1">
    <location>
        <begin position="48"/>
        <end position="69"/>
    </location>
</feature>